<dbReference type="OrthoDB" id="3369896at2"/>
<sequence>MSLWKRSTVLAVTAFTALAVTACGSEPGSSDAPQQPSVLKLLASDLKGSLQKVVDTTDKAESVAVKLEGTAAGEKMSMQGVIDLGDPVKFEMTVPGEDGKPATVRMIGTTVYTQVPEAERASTGGKSWLKMDLSAVGEMAGMDVTKQFDDMDPTKQVKTLLATEGVTAVGEETVNGAATVHYTVTSPLATYLGQLDAEMRKGVEQELAKNGVKEVKIDLWVDEQYQPRRARMVMGTMSDLTIDYTDYGKPVTIETPAPADTTDLMEMLKELQDLSKES</sequence>
<evidence type="ECO:0008006" key="7">
    <source>
        <dbReference type="Google" id="ProtNLM"/>
    </source>
</evidence>
<comment type="similarity">
    <text evidence="2">Belongs to the LppX/LprAFG lipoprotein family.</text>
</comment>
<protein>
    <recommendedName>
        <fullName evidence="7">Lipoprotein</fullName>
    </recommendedName>
</protein>
<keyword evidence="3" id="KW-0472">Membrane</keyword>
<dbReference type="Proteomes" id="UP000198253">
    <property type="component" value="Chromosome I"/>
</dbReference>
<evidence type="ECO:0000313" key="5">
    <source>
        <dbReference type="EMBL" id="SCE89255.1"/>
    </source>
</evidence>
<feature type="chain" id="PRO_5038771872" description="Lipoprotein" evidence="4">
    <location>
        <begin position="23"/>
        <end position="278"/>
    </location>
</feature>
<dbReference type="InterPro" id="IPR009830">
    <property type="entry name" value="LppX/LprAFG"/>
</dbReference>
<keyword evidence="4" id="KW-0732">Signal</keyword>
<proteinExistence type="inferred from homology"/>
<name>A0A1C4VZG7_MICEC</name>
<dbReference type="Gene3D" id="2.50.20.20">
    <property type="match status" value="1"/>
</dbReference>
<dbReference type="SUPFAM" id="SSF89392">
    <property type="entry name" value="Prokaryotic lipoproteins and lipoprotein localization factors"/>
    <property type="match status" value="1"/>
</dbReference>
<organism evidence="5 6">
    <name type="scientific">Micromonospora echinospora</name>
    <name type="common">Micromonospora purpurea</name>
    <dbReference type="NCBI Taxonomy" id="1877"/>
    <lineage>
        <taxon>Bacteria</taxon>
        <taxon>Bacillati</taxon>
        <taxon>Actinomycetota</taxon>
        <taxon>Actinomycetes</taxon>
        <taxon>Micromonosporales</taxon>
        <taxon>Micromonosporaceae</taxon>
        <taxon>Micromonospora</taxon>
    </lineage>
</organism>
<comment type="subcellular location">
    <subcellularLocation>
        <location evidence="1">Cell envelope</location>
    </subcellularLocation>
</comment>
<dbReference type="GO" id="GO:0030313">
    <property type="term" value="C:cell envelope"/>
    <property type="evidence" value="ECO:0007669"/>
    <property type="project" value="UniProtKB-SubCell"/>
</dbReference>
<dbReference type="EMBL" id="LT607413">
    <property type="protein sequence ID" value="SCE89255.1"/>
    <property type="molecule type" value="Genomic_DNA"/>
</dbReference>
<evidence type="ECO:0000256" key="4">
    <source>
        <dbReference type="SAM" id="SignalP"/>
    </source>
</evidence>
<feature type="signal peptide" evidence="4">
    <location>
        <begin position="1"/>
        <end position="22"/>
    </location>
</feature>
<dbReference type="PROSITE" id="PS51257">
    <property type="entry name" value="PROKAR_LIPOPROTEIN"/>
    <property type="match status" value="1"/>
</dbReference>
<dbReference type="RefSeq" id="WP_088981168.1">
    <property type="nucleotide sequence ID" value="NZ_LT607413.1"/>
</dbReference>
<reference evidence="6" key="1">
    <citation type="submission" date="2016-06" db="EMBL/GenBank/DDBJ databases">
        <authorList>
            <person name="Varghese N."/>
            <person name="Submissions Spin"/>
        </authorList>
    </citation>
    <scope>NUCLEOTIDE SEQUENCE [LARGE SCALE GENOMIC DNA]</scope>
    <source>
        <strain evidence="6">DSM 43816</strain>
    </source>
</reference>
<dbReference type="InterPro" id="IPR029046">
    <property type="entry name" value="LolA/LolB/LppX"/>
</dbReference>
<evidence type="ECO:0000313" key="6">
    <source>
        <dbReference type="Proteomes" id="UP000198253"/>
    </source>
</evidence>
<gene>
    <name evidence="5" type="ORF">GA0070618_1721</name>
</gene>
<dbReference type="AlphaFoldDB" id="A0A1C4VZG7"/>
<accession>A0A1C4VZG7</accession>
<dbReference type="InParanoid" id="A0A1C4VZG7"/>
<evidence type="ECO:0000256" key="3">
    <source>
        <dbReference type="ARBA" id="ARBA00022475"/>
    </source>
</evidence>
<dbReference type="Pfam" id="PF07161">
    <property type="entry name" value="LppX_LprAFG"/>
    <property type="match status" value="1"/>
</dbReference>
<keyword evidence="3" id="KW-1003">Cell membrane</keyword>
<evidence type="ECO:0000256" key="1">
    <source>
        <dbReference type="ARBA" id="ARBA00004196"/>
    </source>
</evidence>
<evidence type="ECO:0000256" key="2">
    <source>
        <dbReference type="ARBA" id="ARBA00009194"/>
    </source>
</evidence>
<keyword evidence="6" id="KW-1185">Reference proteome</keyword>